<dbReference type="RefSeq" id="WP_012631515.1">
    <property type="nucleotide sequence ID" value="NC_011891.1"/>
</dbReference>
<proteinExistence type="predicted"/>
<dbReference type="HOGENOM" id="CLU_135474_1_0_7"/>
<evidence type="ECO:0000256" key="1">
    <source>
        <dbReference type="SAM" id="SignalP"/>
    </source>
</evidence>
<feature type="chain" id="PRO_5002872385" description="DUF3015 domain-containing protein" evidence="1">
    <location>
        <begin position="20"/>
        <end position="165"/>
    </location>
</feature>
<evidence type="ECO:0008006" key="4">
    <source>
        <dbReference type="Google" id="ProtNLM"/>
    </source>
</evidence>
<protein>
    <recommendedName>
        <fullName evidence="4">DUF3015 domain-containing protein</fullName>
    </recommendedName>
</protein>
<sequence length="165" mass="16368">MTRITLALVAALLAVPAAAADQTASAIKGTGRYGTAGCGLGSMAFGNTPGAVQILAATTNGTFGNQTFGITTGTSNCGSGVFTAGTKNFVDANREALAKDISRGEGEAIGALTVINACENSHAVGAALQKNFKAIFPSESASNEDVTKAILDTLHGDAALGCGRS</sequence>
<keyword evidence="3" id="KW-1185">Reference proteome</keyword>
<feature type="signal peptide" evidence="1">
    <location>
        <begin position="1"/>
        <end position="19"/>
    </location>
</feature>
<evidence type="ECO:0000313" key="2">
    <source>
        <dbReference type="EMBL" id="ACL63422.1"/>
    </source>
</evidence>
<organism evidence="2 3">
    <name type="scientific">Anaeromyxobacter dehalogenans (strain ATCC BAA-258 / DSM 21875 / 2CP-1)</name>
    <dbReference type="NCBI Taxonomy" id="455488"/>
    <lineage>
        <taxon>Bacteria</taxon>
        <taxon>Pseudomonadati</taxon>
        <taxon>Myxococcota</taxon>
        <taxon>Myxococcia</taxon>
        <taxon>Myxococcales</taxon>
        <taxon>Cystobacterineae</taxon>
        <taxon>Anaeromyxobacteraceae</taxon>
        <taxon>Anaeromyxobacter</taxon>
    </lineage>
</organism>
<dbReference type="AlphaFoldDB" id="B8J7T0"/>
<dbReference type="EMBL" id="CP001359">
    <property type="protein sequence ID" value="ACL63422.1"/>
    <property type="molecule type" value="Genomic_DNA"/>
</dbReference>
<dbReference type="InterPro" id="IPR021383">
    <property type="entry name" value="DUF3015"/>
</dbReference>
<gene>
    <name evidence="2" type="ordered locus">A2cp1_0063</name>
</gene>
<dbReference type="Proteomes" id="UP000007089">
    <property type="component" value="Chromosome"/>
</dbReference>
<evidence type="ECO:0000313" key="3">
    <source>
        <dbReference type="Proteomes" id="UP000007089"/>
    </source>
</evidence>
<accession>B8J7T0</accession>
<keyword evidence="1" id="KW-0732">Signal</keyword>
<name>B8J7T0_ANAD2</name>
<dbReference type="Pfam" id="PF11220">
    <property type="entry name" value="DUF3015"/>
    <property type="match status" value="1"/>
</dbReference>
<reference evidence="2" key="1">
    <citation type="submission" date="2009-01" db="EMBL/GenBank/DDBJ databases">
        <title>Complete sequence of Anaeromyxobacter dehalogenans 2CP-1.</title>
        <authorList>
            <consortium name="US DOE Joint Genome Institute"/>
            <person name="Lucas S."/>
            <person name="Copeland A."/>
            <person name="Lapidus A."/>
            <person name="Glavina del Rio T."/>
            <person name="Dalin E."/>
            <person name="Tice H."/>
            <person name="Bruce D."/>
            <person name="Goodwin L."/>
            <person name="Pitluck S."/>
            <person name="Saunders E."/>
            <person name="Brettin T."/>
            <person name="Detter J.C."/>
            <person name="Han C."/>
            <person name="Larimer F."/>
            <person name="Land M."/>
            <person name="Hauser L."/>
            <person name="Kyrpides N."/>
            <person name="Ovchinnikova G."/>
            <person name="Beliaev A.S."/>
            <person name="Richardson P."/>
        </authorList>
    </citation>
    <scope>NUCLEOTIDE SEQUENCE</scope>
    <source>
        <strain evidence="2">2CP-1</strain>
    </source>
</reference>
<dbReference type="KEGG" id="acp:A2cp1_0063"/>